<dbReference type="AlphaFoldDB" id="A0A8H8CKW0"/>
<reference evidence="3" key="1">
    <citation type="submission" date="2021-02" db="EMBL/GenBank/DDBJ databases">
        <title>Psilocybe cubensis genome.</title>
        <authorList>
            <person name="Mckernan K.J."/>
            <person name="Crawford S."/>
            <person name="Trippe A."/>
            <person name="Kane L.T."/>
            <person name="Mclaughlin S."/>
        </authorList>
    </citation>
    <scope>NUCLEOTIDE SEQUENCE [LARGE SCALE GENOMIC DNA]</scope>
    <source>
        <strain evidence="3">MGC-MH-2018</strain>
    </source>
</reference>
<evidence type="ECO:0000256" key="1">
    <source>
        <dbReference type="SAM" id="MobiDB-lite"/>
    </source>
</evidence>
<evidence type="ECO:0000256" key="2">
    <source>
        <dbReference type="SAM" id="SignalP"/>
    </source>
</evidence>
<sequence length="252" mass="27677">MYFSLKTLLPTVAALVLLKGVVAAPVFSDFSDDLVERNDFDDASLLERDAVLDAVLEARMDDILHEIDSAAGKHKYTHGPTRLSISDNAKAELNRLNIHGKERKNAIKWNKNKVKKEMRKNPELKGAHTGVIEHLAHKGGSQPKEKNHITASFKDKHGQQIHNSYNGGPNHHLYINKNNAGAGRQAKGGYKKNNNEIKGKNTGHKSAVNRNPESRHGKSSQKNGGKGKGQQRQGGASKNQNKGPQVKKGGRK</sequence>
<proteinExistence type="predicted"/>
<feature type="region of interest" description="Disordered" evidence="1">
    <location>
        <begin position="159"/>
        <end position="252"/>
    </location>
</feature>
<comment type="caution">
    <text evidence="3">The sequence shown here is derived from an EMBL/GenBank/DDBJ whole genome shotgun (WGS) entry which is preliminary data.</text>
</comment>
<name>A0A8H8CKW0_PSICU</name>
<dbReference type="EMBL" id="JAFIQS010000004">
    <property type="protein sequence ID" value="KAG5170252.1"/>
    <property type="molecule type" value="Genomic_DNA"/>
</dbReference>
<organism evidence="3">
    <name type="scientific">Psilocybe cubensis</name>
    <name type="common">Psychedelic mushroom</name>
    <name type="synonym">Stropharia cubensis</name>
    <dbReference type="NCBI Taxonomy" id="181762"/>
    <lineage>
        <taxon>Eukaryota</taxon>
        <taxon>Fungi</taxon>
        <taxon>Dikarya</taxon>
        <taxon>Basidiomycota</taxon>
        <taxon>Agaricomycotina</taxon>
        <taxon>Agaricomycetes</taxon>
        <taxon>Agaricomycetidae</taxon>
        <taxon>Agaricales</taxon>
        <taxon>Agaricineae</taxon>
        <taxon>Strophariaceae</taxon>
        <taxon>Psilocybe</taxon>
    </lineage>
</organism>
<accession>A0A8H8CKW0</accession>
<keyword evidence="2" id="KW-0732">Signal</keyword>
<evidence type="ECO:0000313" key="3">
    <source>
        <dbReference type="EMBL" id="KAG5170252.1"/>
    </source>
</evidence>
<protein>
    <submittedName>
        <fullName evidence="3">Uncharacterized protein</fullName>
    </submittedName>
</protein>
<feature type="chain" id="PRO_5034323973" evidence="2">
    <location>
        <begin position="24"/>
        <end position="252"/>
    </location>
</feature>
<gene>
    <name evidence="3" type="ORF">JR316_004640</name>
</gene>
<feature type="signal peptide" evidence="2">
    <location>
        <begin position="1"/>
        <end position="23"/>
    </location>
</feature>